<name>A0A5A8F6L7_9BACT</name>
<feature type="domain" description="Putative restriction endonuclease" evidence="1">
    <location>
        <begin position="17"/>
        <end position="110"/>
    </location>
</feature>
<keyword evidence="3" id="KW-1185">Reference proteome</keyword>
<dbReference type="CDD" id="cd06260">
    <property type="entry name" value="DUF820-like"/>
    <property type="match status" value="1"/>
</dbReference>
<dbReference type="Proteomes" id="UP000322876">
    <property type="component" value="Unassembled WGS sequence"/>
</dbReference>
<comment type="caution">
    <text evidence="2">The sequence shown here is derived from an EMBL/GenBank/DDBJ whole genome shotgun (WGS) entry which is preliminary data.</text>
</comment>
<dbReference type="InterPro" id="IPR011335">
    <property type="entry name" value="Restrct_endonuc-II-like"/>
</dbReference>
<reference evidence="2 3" key="1">
    <citation type="submission" date="2019-06" db="EMBL/GenBank/DDBJ databases">
        <title>Genomic insights into carbon and energy metabolism of Deferribacter autotrophicus revealed new metabolic traits in the phylum Deferribacteres.</title>
        <authorList>
            <person name="Slobodkin A.I."/>
            <person name="Slobodkina G.B."/>
            <person name="Allioux M."/>
            <person name="Alain K."/>
            <person name="Jebbar M."/>
            <person name="Shadrin V."/>
            <person name="Kublanov I.V."/>
            <person name="Toshchakov S.V."/>
            <person name="Bonch-Osmolovskaya E.A."/>
        </authorList>
    </citation>
    <scope>NUCLEOTIDE SEQUENCE [LARGE SCALE GENOMIC DNA]</scope>
    <source>
        <strain evidence="2 3">SL50</strain>
    </source>
</reference>
<dbReference type="AlphaFoldDB" id="A0A5A8F6L7"/>
<organism evidence="2 3">
    <name type="scientific">Deferribacter autotrophicus</name>
    <dbReference type="NCBI Taxonomy" id="500465"/>
    <lineage>
        <taxon>Bacteria</taxon>
        <taxon>Pseudomonadati</taxon>
        <taxon>Deferribacterota</taxon>
        <taxon>Deferribacteres</taxon>
        <taxon>Deferribacterales</taxon>
        <taxon>Deferribacteraceae</taxon>
        <taxon>Deferribacter</taxon>
    </lineage>
</organism>
<dbReference type="PANTHER" id="PTHR36558">
    <property type="entry name" value="GLR1098 PROTEIN"/>
    <property type="match status" value="1"/>
</dbReference>
<sequence>MISQSTKELDNHKYAYQDYLTWSDDKRWKIIDGVPYNMSPASPIKHQIISEKIYGTVYEQRKKLKGCNLFNTLTDIVFDYFNVVQPDIFIVCDKNKITEKNIEGSPNLIIGMKLLEIFKKESHNDTE</sequence>
<dbReference type="Pfam" id="PF05685">
    <property type="entry name" value="Uma2"/>
    <property type="match status" value="1"/>
</dbReference>
<evidence type="ECO:0000259" key="1">
    <source>
        <dbReference type="Pfam" id="PF05685"/>
    </source>
</evidence>
<keyword evidence="2" id="KW-0255">Endonuclease</keyword>
<dbReference type="RefSeq" id="WP_149267037.1">
    <property type="nucleotide sequence ID" value="NZ_VFJB01000008.1"/>
</dbReference>
<dbReference type="InterPro" id="IPR008538">
    <property type="entry name" value="Uma2"/>
</dbReference>
<keyword evidence="2" id="KW-0540">Nuclease</keyword>
<proteinExistence type="predicted"/>
<keyword evidence="2" id="KW-0378">Hydrolase</keyword>
<dbReference type="PANTHER" id="PTHR36558:SF1">
    <property type="entry name" value="RESTRICTION ENDONUCLEASE DOMAIN-CONTAINING PROTEIN-RELATED"/>
    <property type="match status" value="1"/>
</dbReference>
<dbReference type="SUPFAM" id="SSF52980">
    <property type="entry name" value="Restriction endonuclease-like"/>
    <property type="match status" value="1"/>
</dbReference>
<accession>A0A5A8F6L7</accession>
<dbReference type="InterPro" id="IPR012296">
    <property type="entry name" value="Nuclease_put_TT1808"/>
</dbReference>
<evidence type="ECO:0000313" key="3">
    <source>
        <dbReference type="Proteomes" id="UP000322876"/>
    </source>
</evidence>
<dbReference type="EMBL" id="VFJB01000008">
    <property type="protein sequence ID" value="KAA0257364.1"/>
    <property type="molecule type" value="Genomic_DNA"/>
</dbReference>
<gene>
    <name evidence="2" type="ORF">FHQ18_09970</name>
</gene>
<dbReference type="OrthoDB" id="9804532at2"/>
<protein>
    <submittedName>
        <fullName evidence="2">Uma2 family endonuclease</fullName>
    </submittedName>
</protein>
<dbReference type="GO" id="GO:0004519">
    <property type="term" value="F:endonuclease activity"/>
    <property type="evidence" value="ECO:0007669"/>
    <property type="project" value="UniProtKB-KW"/>
</dbReference>
<dbReference type="Gene3D" id="3.90.1570.10">
    <property type="entry name" value="tt1808, chain A"/>
    <property type="match status" value="1"/>
</dbReference>
<evidence type="ECO:0000313" key="2">
    <source>
        <dbReference type="EMBL" id="KAA0257364.1"/>
    </source>
</evidence>